<keyword evidence="2" id="KW-0067">ATP-binding</keyword>
<sequence>MAESKNSDESTNAVIVQMDVHHRPCSQLNASIATTNNVRVNEFQATSDRSSIHRGYPKTGAERTQEYRARKKAKIQSADSTIAESINSEEFSNAIIAQVYVHHRHCSQLSASIATTNNVCVNGTQVTSDLSSIHRYSSKKVAQRMQEYRARKNKENPIVNHRNPTKSDAEQKENNHLAYTDFHRHHLAYDEFQKIFVRNSFGHVCSVCERLWFKDDLRSASLHHYTILKTIVPHLDIKEVPLYNTCVASLNNNSIPVMASYNGFKFPKKPDYLPPLDLVSERLVSPRIPLMQFRRLRHDNCQYGSFGQIIIQVSIDSIVRTLPRNLSDNHCINVHIKRKEIHKSNYLHGIINKGTIKIWLQFLLKSPLYTMYDIKIDESFFENNGIDTIPQDEISEHIPIEESMVSQQQTLMWNEEKYLRLAPGEKNIPHSLLFDEHAEELSFSLQFIWANFVHFVMEYE</sequence>
<dbReference type="Pfam" id="PF20209">
    <property type="entry name" value="DUF6570"/>
    <property type="match status" value="1"/>
</dbReference>
<feature type="domain" description="DUF6570" evidence="1">
    <location>
        <begin position="253"/>
        <end position="379"/>
    </location>
</feature>
<keyword evidence="3" id="KW-1185">Reference proteome</keyword>
<evidence type="ECO:0000313" key="2">
    <source>
        <dbReference type="EMBL" id="GFY11504.1"/>
    </source>
</evidence>
<name>A0A8X6SDE1_TRICX</name>
<accession>A0A8X6SDE1</accession>
<evidence type="ECO:0000313" key="3">
    <source>
        <dbReference type="Proteomes" id="UP000887159"/>
    </source>
</evidence>
<reference evidence="2" key="1">
    <citation type="submission" date="2020-08" db="EMBL/GenBank/DDBJ databases">
        <title>Multicomponent nature underlies the extraordinary mechanical properties of spider dragline silk.</title>
        <authorList>
            <person name="Kono N."/>
            <person name="Nakamura H."/>
            <person name="Mori M."/>
            <person name="Yoshida Y."/>
            <person name="Ohtoshi R."/>
            <person name="Malay A.D."/>
            <person name="Moran D.A.P."/>
            <person name="Tomita M."/>
            <person name="Numata K."/>
            <person name="Arakawa K."/>
        </authorList>
    </citation>
    <scope>NUCLEOTIDE SEQUENCE</scope>
</reference>
<proteinExistence type="predicted"/>
<evidence type="ECO:0000259" key="1">
    <source>
        <dbReference type="Pfam" id="PF20209"/>
    </source>
</evidence>
<dbReference type="EMBL" id="BMAU01021305">
    <property type="protein sequence ID" value="GFY11504.1"/>
    <property type="molecule type" value="Genomic_DNA"/>
</dbReference>
<keyword evidence="2" id="KW-0547">Nucleotide-binding</keyword>
<protein>
    <submittedName>
        <fullName evidence="2">ATP-dependent DNA helicase</fullName>
    </submittedName>
</protein>
<keyword evidence="2" id="KW-0378">Hydrolase</keyword>
<dbReference type="Proteomes" id="UP000887159">
    <property type="component" value="Unassembled WGS sequence"/>
</dbReference>
<keyword evidence="2" id="KW-0347">Helicase</keyword>
<dbReference type="GO" id="GO:0004386">
    <property type="term" value="F:helicase activity"/>
    <property type="evidence" value="ECO:0007669"/>
    <property type="project" value="UniProtKB-KW"/>
</dbReference>
<gene>
    <name evidence="2" type="ORF">TNCV_3183421</name>
</gene>
<organism evidence="2 3">
    <name type="scientific">Trichonephila clavipes</name>
    <name type="common">Golden silk orbweaver</name>
    <name type="synonym">Nephila clavipes</name>
    <dbReference type="NCBI Taxonomy" id="2585209"/>
    <lineage>
        <taxon>Eukaryota</taxon>
        <taxon>Metazoa</taxon>
        <taxon>Ecdysozoa</taxon>
        <taxon>Arthropoda</taxon>
        <taxon>Chelicerata</taxon>
        <taxon>Arachnida</taxon>
        <taxon>Araneae</taxon>
        <taxon>Araneomorphae</taxon>
        <taxon>Entelegynae</taxon>
        <taxon>Araneoidea</taxon>
        <taxon>Nephilidae</taxon>
        <taxon>Trichonephila</taxon>
    </lineage>
</organism>
<comment type="caution">
    <text evidence="2">The sequence shown here is derived from an EMBL/GenBank/DDBJ whole genome shotgun (WGS) entry which is preliminary data.</text>
</comment>
<dbReference type="InterPro" id="IPR046700">
    <property type="entry name" value="DUF6570"/>
</dbReference>
<dbReference type="AlphaFoldDB" id="A0A8X6SDE1"/>